<evidence type="ECO:0000256" key="1">
    <source>
        <dbReference type="SAM" id="SignalP"/>
    </source>
</evidence>
<dbReference type="EMBL" id="CP147407">
    <property type="protein sequence ID" value="WXB97872.1"/>
    <property type="molecule type" value="Genomic_DNA"/>
</dbReference>
<dbReference type="Proteomes" id="UP001377337">
    <property type="component" value="Chromosome"/>
</dbReference>
<evidence type="ECO:0008006" key="4">
    <source>
        <dbReference type="Google" id="ProtNLM"/>
    </source>
</evidence>
<gene>
    <name evidence="2" type="ORF">WCV65_05180</name>
</gene>
<feature type="signal peptide" evidence="1">
    <location>
        <begin position="1"/>
        <end position="23"/>
    </location>
</feature>
<keyword evidence="3" id="KW-1185">Reference proteome</keyword>
<proteinExistence type="predicted"/>
<evidence type="ECO:0000313" key="2">
    <source>
        <dbReference type="EMBL" id="WXB97872.1"/>
    </source>
</evidence>
<evidence type="ECO:0000313" key="3">
    <source>
        <dbReference type="Proteomes" id="UP001377337"/>
    </source>
</evidence>
<sequence length="177" mass="20125">MKNKSILILLIVLSILSACNSNKNEIKDSPLYKGKELTIGIIGKPPAIREENIVFRKMELKGLSEKNLASKFNSVFIMKEHLSEAAKASYASIYRNSGIPFFFIESKKSYIPFVLEDADYEDFSDSKSGYYASGYYQSGEEGRHWEFGLYNDKVNKVNILDAYSRIFKTIETVDNGK</sequence>
<protein>
    <recommendedName>
        <fullName evidence="4">Lipoprotein</fullName>
    </recommendedName>
</protein>
<keyword evidence="1" id="KW-0732">Signal</keyword>
<reference evidence="2 3" key="1">
    <citation type="submission" date="2024-02" db="EMBL/GenBank/DDBJ databases">
        <title>Seven novel Bacillus-like species.</title>
        <authorList>
            <person name="Liu G."/>
        </authorList>
    </citation>
    <scope>NUCLEOTIDE SEQUENCE [LARGE SCALE GENOMIC DNA]</scope>
    <source>
        <strain evidence="2 3">FJAT-52054</strain>
    </source>
</reference>
<organism evidence="2 3">
    <name type="scientific">Metabacillus sediminis</name>
    <dbReference type="NCBI Taxonomy" id="3117746"/>
    <lineage>
        <taxon>Bacteria</taxon>
        <taxon>Bacillati</taxon>
        <taxon>Bacillota</taxon>
        <taxon>Bacilli</taxon>
        <taxon>Bacillales</taxon>
        <taxon>Bacillaceae</taxon>
        <taxon>Metabacillus</taxon>
    </lineage>
</organism>
<accession>A0ABZ2NJ81</accession>
<dbReference type="PROSITE" id="PS51257">
    <property type="entry name" value="PROKAR_LIPOPROTEIN"/>
    <property type="match status" value="1"/>
</dbReference>
<name>A0ABZ2NJ81_9BACI</name>
<dbReference type="RefSeq" id="WP_338780580.1">
    <property type="nucleotide sequence ID" value="NZ_CP147407.1"/>
</dbReference>
<feature type="chain" id="PRO_5046921461" description="Lipoprotein" evidence="1">
    <location>
        <begin position="24"/>
        <end position="177"/>
    </location>
</feature>